<dbReference type="Gene3D" id="3.30.56.30">
    <property type="entry name" value="Signal recognition particle, SRP19-like subunit"/>
    <property type="match status" value="1"/>
</dbReference>
<dbReference type="InterPro" id="IPR036521">
    <property type="entry name" value="SRP19-like_sf"/>
</dbReference>
<dbReference type="EMBL" id="GL832968">
    <property type="protein sequence ID" value="EGD74328.1"/>
    <property type="molecule type" value="Genomic_DNA"/>
</dbReference>
<sequence length="156" mass="17972">MAHQTTDPTNPERWVVVYPAYIDSEKTIAQGRRIPKEKAVDKPDIRDIIRAVSSDDFQLPAKVENKAYCRDYLTRGRLRAQLKNADGSLVNPEFPDRKALYCYLADKIKHSEERKLQKEKEAREEAKAKAKAASKASKAAEPRHDKRQGRRGRKKR</sequence>
<dbReference type="OMA" id="QMERWIC"/>
<keyword evidence="7" id="KW-1185">Reference proteome</keyword>
<reference evidence="6" key="1">
    <citation type="submission" date="2009-08" db="EMBL/GenBank/DDBJ databases">
        <title>Annotation of Salpingoeca rosetta.</title>
        <authorList>
            <consortium name="The Broad Institute Genome Sequencing Platform"/>
            <person name="Russ C."/>
            <person name="Cuomo C."/>
            <person name="Burger G."/>
            <person name="Gray M.W."/>
            <person name="Holland P.W.H."/>
            <person name="King N."/>
            <person name="Lang F.B.F."/>
            <person name="Roger A.J."/>
            <person name="Ruiz-Trillo I."/>
            <person name="Young S.K."/>
            <person name="Zeng Q."/>
            <person name="Gargeya S."/>
            <person name="Alvarado L."/>
            <person name="Berlin A."/>
            <person name="Chapman S.B."/>
            <person name="Chen Z."/>
            <person name="Freedman E."/>
            <person name="Gellesch M."/>
            <person name="Goldberg J."/>
            <person name="Griggs A."/>
            <person name="Gujja S."/>
            <person name="Heilman E."/>
            <person name="Heiman D."/>
            <person name="Howarth C."/>
            <person name="Mehta T."/>
            <person name="Neiman D."/>
            <person name="Pearson M."/>
            <person name="Roberts A."/>
            <person name="Saif S."/>
            <person name="Shea T."/>
            <person name="Shenoy N."/>
            <person name="Sisk P."/>
            <person name="Stolte C."/>
            <person name="Sykes S."/>
            <person name="White J."/>
            <person name="Yandava C."/>
            <person name="Haas B."/>
            <person name="Nusbaum C."/>
            <person name="Birren B."/>
        </authorList>
    </citation>
    <scope>NUCLEOTIDE SEQUENCE [LARGE SCALE GENOMIC DNA]</scope>
    <source>
        <strain evidence="6">ATCC 50818</strain>
    </source>
</reference>
<feature type="compositionally biased region" description="Basic residues" evidence="5">
    <location>
        <begin position="145"/>
        <end position="156"/>
    </location>
</feature>
<dbReference type="KEGG" id="sre:PTSG_12433"/>
<dbReference type="STRING" id="946362.F2UCM1"/>
<dbReference type="SUPFAM" id="SSF69695">
    <property type="entry name" value="SRP19"/>
    <property type="match status" value="1"/>
</dbReference>
<dbReference type="InterPro" id="IPR002778">
    <property type="entry name" value="Signal_recog_particle_SRP19"/>
</dbReference>
<dbReference type="GO" id="GO:0006617">
    <property type="term" value="P:SRP-dependent cotranslational protein targeting to membrane, signal sequence recognition"/>
    <property type="evidence" value="ECO:0007669"/>
    <property type="project" value="TreeGrafter"/>
</dbReference>
<gene>
    <name evidence="6" type="ORF">PTSG_12433</name>
</gene>
<dbReference type="AlphaFoldDB" id="F2UCM1"/>
<dbReference type="GeneID" id="16073803"/>
<keyword evidence="4" id="KW-0687">Ribonucleoprotein</keyword>
<dbReference type="Pfam" id="PF01922">
    <property type="entry name" value="SRP19"/>
    <property type="match status" value="1"/>
</dbReference>
<organism evidence="7">
    <name type="scientific">Salpingoeca rosetta (strain ATCC 50818 / BSB-021)</name>
    <dbReference type="NCBI Taxonomy" id="946362"/>
    <lineage>
        <taxon>Eukaryota</taxon>
        <taxon>Choanoflagellata</taxon>
        <taxon>Craspedida</taxon>
        <taxon>Salpingoecidae</taxon>
        <taxon>Salpingoeca</taxon>
    </lineage>
</organism>
<accession>F2UCM1</accession>
<evidence type="ECO:0008006" key="8">
    <source>
        <dbReference type="Google" id="ProtNLM"/>
    </source>
</evidence>
<evidence type="ECO:0000256" key="4">
    <source>
        <dbReference type="ARBA" id="ARBA00023274"/>
    </source>
</evidence>
<feature type="region of interest" description="Disordered" evidence="5">
    <location>
        <begin position="113"/>
        <end position="156"/>
    </location>
</feature>
<dbReference type="InParanoid" id="F2UCM1"/>
<keyword evidence="3" id="KW-0733">Signal recognition particle</keyword>
<dbReference type="RefSeq" id="XP_004993228.1">
    <property type="nucleotide sequence ID" value="XM_004993171.1"/>
</dbReference>
<evidence type="ECO:0000256" key="1">
    <source>
        <dbReference type="ARBA" id="ARBA00004496"/>
    </source>
</evidence>
<protein>
    <recommendedName>
        <fullName evidence="8">Signal recognition particle 19 kDa protein</fullName>
    </recommendedName>
</protein>
<feature type="compositionally biased region" description="Basic and acidic residues" evidence="5">
    <location>
        <begin position="113"/>
        <end position="128"/>
    </location>
</feature>
<dbReference type="eggNOG" id="KOG3198">
    <property type="taxonomic scope" value="Eukaryota"/>
</dbReference>
<comment type="subcellular location">
    <subcellularLocation>
        <location evidence="1">Cytoplasm</location>
    </subcellularLocation>
</comment>
<dbReference type="PANTHER" id="PTHR17453">
    <property type="entry name" value="SIGNAL RECOGNITION PARTICLE 19 KD PROTEIN"/>
    <property type="match status" value="1"/>
</dbReference>
<evidence type="ECO:0000313" key="7">
    <source>
        <dbReference type="Proteomes" id="UP000007799"/>
    </source>
</evidence>
<dbReference type="GO" id="GO:0005786">
    <property type="term" value="C:signal recognition particle, endoplasmic reticulum targeting"/>
    <property type="evidence" value="ECO:0007669"/>
    <property type="project" value="UniProtKB-KW"/>
</dbReference>
<name>F2UCM1_SALR5</name>
<proteinExistence type="predicted"/>
<evidence type="ECO:0000256" key="3">
    <source>
        <dbReference type="ARBA" id="ARBA00023135"/>
    </source>
</evidence>
<dbReference type="PANTHER" id="PTHR17453:SF0">
    <property type="entry name" value="SIGNAL RECOGNITION PARTICLE 19 KDA PROTEIN"/>
    <property type="match status" value="1"/>
</dbReference>
<evidence type="ECO:0000256" key="2">
    <source>
        <dbReference type="ARBA" id="ARBA00022490"/>
    </source>
</evidence>
<keyword evidence="2" id="KW-0963">Cytoplasm</keyword>
<dbReference type="OrthoDB" id="2190947at2759"/>
<dbReference type="Proteomes" id="UP000007799">
    <property type="component" value="Unassembled WGS sequence"/>
</dbReference>
<dbReference type="GO" id="GO:0008312">
    <property type="term" value="F:7S RNA binding"/>
    <property type="evidence" value="ECO:0007669"/>
    <property type="project" value="InterPro"/>
</dbReference>
<evidence type="ECO:0000256" key="5">
    <source>
        <dbReference type="SAM" id="MobiDB-lite"/>
    </source>
</evidence>
<evidence type="ECO:0000313" key="6">
    <source>
        <dbReference type="EMBL" id="EGD74328.1"/>
    </source>
</evidence>
<dbReference type="FunCoup" id="F2UCM1">
    <property type="interactions" value="1481"/>
</dbReference>